<keyword evidence="3" id="KW-0520">NAD</keyword>
<reference evidence="7 8" key="1">
    <citation type="submission" date="2016-11" db="EMBL/GenBank/DDBJ databases">
        <authorList>
            <person name="Jaros S."/>
            <person name="Januszkiewicz K."/>
            <person name="Wedrychowicz H."/>
        </authorList>
    </citation>
    <scope>NUCLEOTIDE SEQUENCE [LARGE SCALE GENOMIC DNA]</scope>
    <source>
        <strain evidence="7 8">DSM 24574</strain>
    </source>
</reference>
<dbReference type="PIRSF" id="PIRSF000105">
    <property type="entry name" value="HCDH"/>
    <property type="match status" value="1"/>
</dbReference>
<feature type="binding site" evidence="3">
    <location>
        <position position="98"/>
    </location>
    <ligand>
        <name>NAD(+)</name>
        <dbReference type="ChEBI" id="CHEBI:57540"/>
    </ligand>
</feature>
<feature type="binding site" evidence="3">
    <location>
        <position position="120"/>
    </location>
    <ligand>
        <name>NAD(+)</name>
        <dbReference type="ChEBI" id="CHEBI:57540"/>
    </ligand>
</feature>
<dbReference type="InterPro" id="IPR036291">
    <property type="entry name" value="NAD(P)-bd_dom_sf"/>
</dbReference>
<organism evidence="7 8">
    <name type="scientific">Chryseolinea serpens</name>
    <dbReference type="NCBI Taxonomy" id="947013"/>
    <lineage>
        <taxon>Bacteria</taxon>
        <taxon>Pseudomonadati</taxon>
        <taxon>Bacteroidota</taxon>
        <taxon>Cytophagia</taxon>
        <taxon>Cytophagales</taxon>
        <taxon>Fulvivirgaceae</taxon>
        <taxon>Chryseolinea</taxon>
    </lineage>
</organism>
<dbReference type="InterPro" id="IPR006176">
    <property type="entry name" value="3-OHacyl-CoA_DH_NAD-bd"/>
</dbReference>
<dbReference type="Pfam" id="PF02737">
    <property type="entry name" value="3HCDH_N"/>
    <property type="match status" value="1"/>
</dbReference>
<dbReference type="InterPro" id="IPR008927">
    <property type="entry name" value="6-PGluconate_DH-like_C_sf"/>
</dbReference>
<dbReference type="GO" id="GO:0006635">
    <property type="term" value="P:fatty acid beta-oxidation"/>
    <property type="evidence" value="ECO:0007669"/>
    <property type="project" value="TreeGrafter"/>
</dbReference>
<dbReference type="FunFam" id="3.40.50.720:FF:000009">
    <property type="entry name" value="Fatty oxidation complex, alpha subunit"/>
    <property type="match status" value="1"/>
</dbReference>
<feature type="binding site" evidence="3">
    <location>
        <position position="93"/>
    </location>
    <ligand>
        <name>NAD(+)</name>
        <dbReference type="ChEBI" id="CHEBI:57540"/>
    </ligand>
</feature>
<feature type="region of interest" description="Disordered" evidence="4">
    <location>
        <begin position="261"/>
        <end position="288"/>
    </location>
</feature>
<keyword evidence="8" id="KW-1185">Reference proteome</keyword>
<evidence type="ECO:0000259" key="5">
    <source>
        <dbReference type="Pfam" id="PF00725"/>
    </source>
</evidence>
<dbReference type="STRING" id="947013.SAMN04488109_2473"/>
<protein>
    <submittedName>
        <fullName evidence="7">3-hydroxybutyryl-CoA dehydrogenase</fullName>
    </submittedName>
</protein>
<evidence type="ECO:0000256" key="1">
    <source>
        <dbReference type="ARBA" id="ARBA00023002"/>
    </source>
</evidence>
<dbReference type="GO" id="GO:0008691">
    <property type="term" value="F:3-hydroxybutyryl-CoA dehydrogenase activity"/>
    <property type="evidence" value="ECO:0007669"/>
    <property type="project" value="TreeGrafter"/>
</dbReference>
<name>A0A1M5NR41_9BACT</name>
<feature type="domain" description="3-hydroxyacyl-CoA dehydrogenase NAD binding" evidence="6">
    <location>
        <begin position="7"/>
        <end position="184"/>
    </location>
</feature>
<keyword evidence="1" id="KW-0560">Oxidoreductase</keyword>
<dbReference type="SUPFAM" id="SSF51735">
    <property type="entry name" value="NAD(P)-binding Rossmann-fold domains"/>
    <property type="match status" value="1"/>
</dbReference>
<feature type="domain" description="3-hydroxyacyl-CoA dehydrogenase C-terminal" evidence="5">
    <location>
        <begin position="187"/>
        <end position="283"/>
    </location>
</feature>
<dbReference type="Proteomes" id="UP000184212">
    <property type="component" value="Unassembled WGS sequence"/>
</dbReference>
<dbReference type="InterPro" id="IPR006108">
    <property type="entry name" value="3HC_DH_C"/>
</dbReference>
<evidence type="ECO:0000259" key="6">
    <source>
        <dbReference type="Pfam" id="PF02737"/>
    </source>
</evidence>
<feature type="site" description="Important for catalytic activity" evidence="2">
    <location>
        <position position="141"/>
    </location>
</feature>
<proteinExistence type="predicted"/>
<evidence type="ECO:0000313" key="8">
    <source>
        <dbReference type="Proteomes" id="UP000184212"/>
    </source>
</evidence>
<feature type="binding site" evidence="3">
    <location>
        <begin position="12"/>
        <end position="17"/>
    </location>
    <ligand>
        <name>NAD(+)</name>
        <dbReference type="ChEBI" id="CHEBI:57540"/>
    </ligand>
</feature>
<dbReference type="Gene3D" id="3.40.50.720">
    <property type="entry name" value="NAD(P)-binding Rossmann-like Domain"/>
    <property type="match status" value="1"/>
</dbReference>
<gene>
    <name evidence="7" type="ORF">SAMN04488109_2473</name>
</gene>
<evidence type="ECO:0000256" key="3">
    <source>
        <dbReference type="PIRSR" id="PIRSR000105-2"/>
    </source>
</evidence>
<dbReference type="PANTHER" id="PTHR48075:SF5">
    <property type="entry name" value="3-HYDROXYBUTYRYL-COA DEHYDROGENASE"/>
    <property type="match status" value="1"/>
</dbReference>
<dbReference type="GO" id="GO:0070403">
    <property type="term" value="F:NAD+ binding"/>
    <property type="evidence" value="ECO:0007669"/>
    <property type="project" value="InterPro"/>
</dbReference>
<sequence length="288" mass="31833">MVESIKNVAIIGAGTMGQGIAQVCALAGYPVMLYDTQPEITKTAIANVRKRLEMAVEKGKLSANLKDEALARIVAVGDFRQLQVDIAIEVVVEKLDVKQKIVAELEKLNAIDCILVSNTSSFPITQIASVMKHKNRFAGLHFFNPAPVMKLVEIIRGAATNDHTIKVLEAFVESLSKISVMATDSPGFIVNRIARLFYAESLKIVEDGVSDFQTVDRLLKETGFKMGPFQLMDLIGVDTNFAVTTSMYNAFHHEPKFRPSRLQQQKVDAGQHGRKSGKGFYEYPQTDQ</sequence>
<dbReference type="Pfam" id="PF00725">
    <property type="entry name" value="3HCDH"/>
    <property type="match status" value="1"/>
</dbReference>
<dbReference type="SUPFAM" id="SSF48179">
    <property type="entry name" value="6-phosphogluconate dehydrogenase C-terminal domain-like"/>
    <property type="match status" value="1"/>
</dbReference>
<dbReference type="AlphaFoldDB" id="A0A1M5NR41"/>
<dbReference type="InterPro" id="IPR013328">
    <property type="entry name" value="6PGD_dom2"/>
</dbReference>
<dbReference type="InterPro" id="IPR022694">
    <property type="entry name" value="3-OHacyl-CoA_DH"/>
</dbReference>
<feature type="binding site" evidence="3">
    <location>
        <position position="35"/>
    </location>
    <ligand>
        <name>NAD(+)</name>
        <dbReference type="ChEBI" id="CHEBI:57540"/>
    </ligand>
</feature>
<feature type="binding site" evidence="3">
    <location>
        <position position="275"/>
    </location>
    <ligand>
        <name>NAD(+)</name>
        <dbReference type="ChEBI" id="CHEBI:57540"/>
    </ligand>
</feature>
<dbReference type="PANTHER" id="PTHR48075">
    <property type="entry name" value="3-HYDROXYACYL-COA DEHYDROGENASE FAMILY PROTEIN"/>
    <property type="match status" value="1"/>
</dbReference>
<feature type="binding site" evidence="3">
    <location>
        <position position="144"/>
    </location>
    <ligand>
        <name>NAD(+)</name>
        <dbReference type="ChEBI" id="CHEBI:57540"/>
    </ligand>
</feature>
<evidence type="ECO:0000313" key="7">
    <source>
        <dbReference type="EMBL" id="SHG91948.1"/>
    </source>
</evidence>
<evidence type="ECO:0000256" key="2">
    <source>
        <dbReference type="PIRSR" id="PIRSR000105-1"/>
    </source>
</evidence>
<evidence type="ECO:0000256" key="4">
    <source>
        <dbReference type="SAM" id="MobiDB-lite"/>
    </source>
</evidence>
<dbReference type="Gene3D" id="1.10.1040.10">
    <property type="entry name" value="N-(1-d-carboxylethyl)-l-norvaline Dehydrogenase, domain 2"/>
    <property type="match status" value="1"/>
</dbReference>
<accession>A0A1M5NR41</accession>
<dbReference type="EMBL" id="FQWQ01000001">
    <property type="protein sequence ID" value="SHG91948.1"/>
    <property type="molecule type" value="Genomic_DNA"/>
</dbReference>